<gene>
    <name evidence="1" type="ORF">QCA50_011428</name>
</gene>
<proteinExistence type="predicted"/>
<reference evidence="1 2" key="1">
    <citation type="submission" date="2022-09" db="EMBL/GenBank/DDBJ databases">
        <authorList>
            <person name="Palmer J.M."/>
        </authorList>
    </citation>
    <scope>NUCLEOTIDE SEQUENCE [LARGE SCALE GENOMIC DNA]</scope>
    <source>
        <strain evidence="1 2">DSM 7382</strain>
    </source>
</reference>
<sequence>MARERRAFWHPPFKSSQFLYFIIRYAPLISRIPVLIKGIARFDAASDAVRVRNRIIQRKSISQTMSRQLSRIDMGIRVLVHQYIIVHCR</sequence>
<dbReference type="EMBL" id="JASBNA010000020">
    <property type="protein sequence ID" value="KAK7685561.1"/>
    <property type="molecule type" value="Genomic_DNA"/>
</dbReference>
<dbReference type="AlphaFoldDB" id="A0AAW0G7D1"/>
<organism evidence="1 2">
    <name type="scientific">Cerrena zonata</name>
    <dbReference type="NCBI Taxonomy" id="2478898"/>
    <lineage>
        <taxon>Eukaryota</taxon>
        <taxon>Fungi</taxon>
        <taxon>Dikarya</taxon>
        <taxon>Basidiomycota</taxon>
        <taxon>Agaricomycotina</taxon>
        <taxon>Agaricomycetes</taxon>
        <taxon>Polyporales</taxon>
        <taxon>Cerrenaceae</taxon>
        <taxon>Cerrena</taxon>
    </lineage>
</organism>
<dbReference type="Proteomes" id="UP001385951">
    <property type="component" value="Unassembled WGS sequence"/>
</dbReference>
<protein>
    <submittedName>
        <fullName evidence="1">Uncharacterized protein</fullName>
    </submittedName>
</protein>
<name>A0AAW0G7D1_9APHY</name>
<accession>A0AAW0G7D1</accession>
<evidence type="ECO:0000313" key="2">
    <source>
        <dbReference type="Proteomes" id="UP001385951"/>
    </source>
</evidence>
<comment type="caution">
    <text evidence="1">The sequence shown here is derived from an EMBL/GenBank/DDBJ whole genome shotgun (WGS) entry which is preliminary data.</text>
</comment>
<keyword evidence="2" id="KW-1185">Reference proteome</keyword>
<evidence type="ECO:0000313" key="1">
    <source>
        <dbReference type="EMBL" id="KAK7685561.1"/>
    </source>
</evidence>